<comment type="catalytic activity">
    <reaction evidence="1">
        <text>2-hydroxychromene-2-carboxylate = (3E)-4-(2-hydroxyphenyl)-2-oxobut-3-enoate</text>
        <dbReference type="Rhea" id="RHEA:27401"/>
        <dbReference type="ChEBI" id="CHEBI:59350"/>
        <dbReference type="ChEBI" id="CHEBI:59353"/>
        <dbReference type="EC" id="5.99.1.4"/>
    </reaction>
</comment>
<dbReference type="CDD" id="cd03022">
    <property type="entry name" value="DsbA_HCCA_Iso"/>
    <property type="match status" value="1"/>
</dbReference>
<keyword evidence="1 3" id="KW-0413">Isomerase</keyword>
<proteinExistence type="inferred from homology"/>
<evidence type="ECO:0000313" key="3">
    <source>
        <dbReference type="EMBL" id="MCQ8896484.1"/>
    </source>
</evidence>
<comment type="similarity">
    <text evidence="1">Belongs to the GST superfamily. NadH family.</text>
</comment>
<organism evidence="3 4">
    <name type="scientific">Limnobacter humi</name>
    <dbReference type="NCBI Taxonomy" id="1778671"/>
    <lineage>
        <taxon>Bacteria</taxon>
        <taxon>Pseudomonadati</taxon>
        <taxon>Pseudomonadota</taxon>
        <taxon>Betaproteobacteria</taxon>
        <taxon>Burkholderiales</taxon>
        <taxon>Burkholderiaceae</taxon>
        <taxon>Limnobacter</taxon>
    </lineage>
</organism>
<dbReference type="PANTHER" id="PTHR42943">
    <property type="entry name" value="GLUTATHIONE S-TRANSFERASE KAPPA"/>
    <property type="match status" value="1"/>
</dbReference>
<dbReference type="PIRSF" id="PIRSF006386">
    <property type="entry name" value="HCCAis_GSTk"/>
    <property type="match status" value="1"/>
</dbReference>
<evidence type="ECO:0000256" key="1">
    <source>
        <dbReference type="PIRNR" id="PIRNR006386"/>
    </source>
</evidence>
<dbReference type="EC" id="5.99.1.4" evidence="1"/>
<protein>
    <recommendedName>
        <fullName evidence="1">2-hydroxychromene-2-carboxylate isomerase</fullName>
        <ecNumber evidence="1">5.99.1.4</ecNumber>
    </recommendedName>
</protein>
<reference evidence="3 4" key="1">
    <citation type="submission" date="2022-07" db="EMBL/GenBank/DDBJ databases">
        <authorList>
            <person name="Xamxidin M."/>
            <person name="Wu M."/>
        </authorList>
    </citation>
    <scope>NUCLEOTIDE SEQUENCE [LARGE SCALE GENOMIC DNA]</scope>
    <source>
        <strain evidence="3 4">NBRC 111650</strain>
    </source>
</reference>
<gene>
    <name evidence="3" type="ORF">NQT62_08575</name>
</gene>
<dbReference type="EMBL" id="JANIGO010000002">
    <property type="protein sequence ID" value="MCQ8896484.1"/>
    <property type="molecule type" value="Genomic_DNA"/>
</dbReference>
<feature type="domain" description="DSBA-like thioredoxin" evidence="2">
    <location>
        <begin position="9"/>
        <end position="194"/>
    </location>
</feature>
<dbReference type="SUPFAM" id="SSF52833">
    <property type="entry name" value="Thioredoxin-like"/>
    <property type="match status" value="1"/>
</dbReference>
<dbReference type="PANTHER" id="PTHR42943:SF2">
    <property type="entry name" value="GLUTATHIONE S-TRANSFERASE KAPPA 1"/>
    <property type="match status" value="1"/>
</dbReference>
<evidence type="ECO:0000259" key="2">
    <source>
        <dbReference type="Pfam" id="PF01323"/>
    </source>
</evidence>
<dbReference type="Proteomes" id="UP001204142">
    <property type="component" value="Unassembled WGS sequence"/>
</dbReference>
<dbReference type="InterPro" id="IPR036249">
    <property type="entry name" value="Thioredoxin-like_sf"/>
</dbReference>
<dbReference type="InterPro" id="IPR001853">
    <property type="entry name" value="DSBA-like_thioredoxin_dom"/>
</dbReference>
<evidence type="ECO:0000313" key="4">
    <source>
        <dbReference type="Proteomes" id="UP001204142"/>
    </source>
</evidence>
<dbReference type="InterPro" id="IPR051924">
    <property type="entry name" value="GST_Kappa/NadH"/>
</dbReference>
<dbReference type="RefSeq" id="WP_256764262.1">
    <property type="nucleotide sequence ID" value="NZ_JANIGO010000002.1"/>
</dbReference>
<accession>A0ABT1WJ84</accession>
<keyword evidence="4" id="KW-1185">Reference proteome</keyword>
<dbReference type="Pfam" id="PF01323">
    <property type="entry name" value="DSBA"/>
    <property type="match status" value="1"/>
</dbReference>
<comment type="caution">
    <text evidence="3">The sequence shown here is derived from an EMBL/GenBank/DDBJ whole genome shotgun (WGS) entry which is preliminary data.</text>
</comment>
<dbReference type="InterPro" id="IPR014440">
    <property type="entry name" value="HCCAis_GSTk"/>
</dbReference>
<dbReference type="InterPro" id="IPR044087">
    <property type="entry name" value="NahD-like"/>
</dbReference>
<dbReference type="GO" id="GO:0016853">
    <property type="term" value="F:isomerase activity"/>
    <property type="evidence" value="ECO:0007669"/>
    <property type="project" value="UniProtKB-KW"/>
</dbReference>
<dbReference type="Gene3D" id="3.40.30.10">
    <property type="entry name" value="Glutaredoxin"/>
    <property type="match status" value="1"/>
</dbReference>
<sequence length="209" mass="23565">MQKSTPPRIDLYFDFSSPYSYLSVARVHRITQPLNITVRLLPIALGAIFQKLGWQSSPFLAQPRKLDYMWTDVARQARKYHLEFRQPTQFPVGSIQAARIANAYADASWHDSFCLQVLRAYFVHNQDIAQPEVISRILRGLDLNPEETMANASAEESKGLLRALTAQADALNVFGAPSLVVGQELFWGDDRLEDAVACCLSNTHERLTV</sequence>
<name>A0ABT1WJ84_9BURK</name>